<feature type="transmembrane region" description="Helical" evidence="11">
    <location>
        <begin position="555"/>
        <end position="575"/>
    </location>
</feature>
<organism evidence="13 14">
    <name type="scientific">Acanthoscelides obtectus</name>
    <name type="common">Bean weevil</name>
    <name type="synonym">Bruchus obtectus</name>
    <dbReference type="NCBI Taxonomy" id="200917"/>
    <lineage>
        <taxon>Eukaryota</taxon>
        <taxon>Metazoa</taxon>
        <taxon>Ecdysozoa</taxon>
        <taxon>Arthropoda</taxon>
        <taxon>Hexapoda</taxon>
        <taxon>Insecta</taxon>
        <taxon>Pterygota</taxon>
        <taxon>Neoptera</taxon>
        <taxon>Endopterygota</taxon>
        <taxon>Coleoptera</taxon>
        <taxon>Polyphaga</taxon>
        <taxon>Cucujiformia</taxon>
        <taxon>Chrysomeloidea</taxon>
        <taxon>Chrysomelidae</taxon>
        <taxon>Bruchinae</taxon>
        <taxon>Bruchini</taxon>
        <taxon>Acanthoscelides</taxon>
    </lineage>
</organism>
<accession>A0A9P0JNB5</accession>
<feature type="domain" description="Peptidase S1" evidence="12">
    <location>
        <begin position="1"/>
        <end position="193"/>
    </location>
</feature>
<comment type="caution">
    <text evidence="13">The sequence shown here is derived from an EMBL/GenBank/DDBJ whole genome shotgun (WGS) entry which is preliminary data.</text>
</comment>
<evidence type="ECO:0000313" key="14">
    <source>
        <dbReference type="Proteomes" id="UP001152888"/>
    </source>
</evidence>
<dbReference type="OrthoDB" id="6761504at2759"/>
<evidence type="ECO:0000256" key="3">
    <source>
        <dbReference type="ARBA" id="ARBA00022757"/>
    </source>
</evidence>
<evidence type="ECO:0000256" key="2">
    <source>
        <dbReference type="ARBA" id="ARBA00022670"/>
    </source>
</evidence>
<keyword evidence="11" id="KW-0472">Membrane</keyword>
<dbReference type="InterPro" id="IPR043504">
    <property type="entry name" value="Peptidase_S1_PA_chymotrypsin"/>
</dbReference>
<dbReference type="InterPro" id="IPR009003">
    <property type="entry name" value="Peptidase_S1_PA"/>
</dbReference>
<dbReference type="Pfam" id="PF00089">
    <property type="entry name" value="Trypsin"/>
    <property type="match status" value="2"/>
</dbReference>
<feature type="domain" description="Peptidase S1" evidence="12">
    <location>
        <begin position="242"/>
        <end position="484"/>
    </location>
</feature>
<dbReference type="SMART" id="SM00020">
    <property type="entry name" value="Tryp_SPc"/>
    <property type="match status" value="2"/>
</dbReference>
<keyword evidence="7" id="KW-1015">Disulfide bond</keyword>
<keyword evidence="11" id="KW-1133">Transmembrane helix</keyword>
<dbReference type="SUPFAM" id="SSF50494">
    <property type="entry name" value="Trypsin-like serine proteases"/>
    <property type="match status" value="2"/>
</dbReference>
<proteinExistence type="inferred from homology"/>
<keyword evidence="11" id="KW-0812">Transmembrane</keyword>
<comment type="similarity">
    <text evidence="1">Belongs to the peptidase S1 family.</text>
</comment>
<comment type="catalytic activity">
    <reaction evidence="8">
        <text>Preferential cleavage: Arg-|-Xaa, Lys-|-Xaa.</text>
        <dbReference type="EC" id="3.4.21.4"/>
    </reaction>
</comment>
<dbReference type="PROSITE" id="PS00134">
    <property type="entry name" value="TRYPSIN_HIS"/>
    <property type="match status" value="1"/>
</dbReference>
<dbReference type="InterPro" id="IPR050430">
    <property type="entry name" value="Peptidase_S1"/>
</dbReference>
<evidence type="ECO:0000256" key="6">
    <source>
        <dbReference type="ARBA" id="ARBA00023145"/>
    </source>
</evidence>
<keyword evidence="3" id="KW-0222">Digestion</keyword>
<dbReference type="InterPro" id="IPR001314">
    <property type="entry name" value="Peptidase_S1A"/>
</dbReference>
<reference evidence="13" key="1">
    <citation type="submission" date="2022-03" db="EMBL/GenBank/DDBJ databases">
        <authorList>
            <person name="Sayadi A."/>
        </authorList>
    </citation>
    <scope>NUCLEOTIDE SEQUENCE</scope>
</reference>
<dbReference type="AlphaFoldDB" id="A0A9P0JNB5"/>
<dbReference type="PROSITE" id="PS50240">
    <property type="entry name" value="TRYPSIN_DOM"/>
    <property type="match status" value="2"/>
</dbReference>
<dbReference type="Gene3D" id="2.40.10.10">
    <property type="entry name" value="Trypsin-like serine proteases"/>
    <property type="match status" value="2"/>
</dbReference>
<keyword evidence="2 10" id="KW-0645">Protease</keyword>
<evidence type="ECO:0000313" key="13">
    <source>
        <dbReference type="EMBL" id="CAH1956441.1"/>
    </source>
</evidence>
<evidence type="ECO:0000256" key="5">
    <source>
        <dbReference type="ARBA" id="ARBA00022825"/>
    </source>
</evidence>
<evidence type="ECO:0000256" key="7">
    <source>
        <dbReference type="ARBA" id="ARBA00023157"/>
    </source>
</evidence>
<dbReference type="EMBL" id="CAKOFQ010006665">
    <property type="protein sequence ID" value="CAH1956441.1"/>
    <property type="molecule type" value="Genomic_DNA"/>
</dbReference>
<dbReference type="PRINTS" id="PR00722">
    <property type="entry name" value="CHYMOTRYPSIN"/>
</dbReference>
<dbReference type="PANTHER" id="PTHR24276">
    <property type="entry name" value="POLYSERASE-RELATED"/>
    <property type="match status" value="1"/>
</dbReference>
<evidence type="ECO:0000256" key="1">
    <source>
        <dbReference type="ARBA" id="ARBA00007664"/>
    </source>
</evidence>
<dbReference type="GO" id="GO:0006508">
    <property type="term" value="P:proteolysis"/>
    <property type="evidence" value="ECO:0007669"/>
    <property type="project" value="UniProtKB-KW"/>
</dbReference>
<dbReference type="EC" id="3.4.21.4" evidence="9"/>
<evidence type="ECO:0000256" key="8">
    <source>
        <dbReference type="ARBA" id="ARBA00036320"/>
    </source>
</evidence>
<dbReference type="PROSITE" id="PS00135">
    <property type="entry name" value="TRYPSIN_SER"/>
    <property type="match status" value="2"/>
</dbReference>
<sequence>MDIDSCTLLSRNTDLDVIISGYNNFKNYTRDAYVKIHQNYTLCDDNVTINDIALIRLENDIDIEKYNIYINQLQIMKGDTDVDGKEAVIIGMNSTTYKLEEAHLQVIDTTTCRQLCNTTTQLSSEFHICGFSNTTNASTCQGDSGGPLLLLDKNPIGVSAFTCAHNTAKSKRIKPSVFTRVSHYYEWICDMIDEKDEINEDEPRGSTLATRSIAVRVDANSDDFIWVKEEIEEVKETEYVQYLGNNTDESAKYEPQSNGIPVDYKDYSFLVDLTILDIDRVESVSKRNSRCKGTIIGRRWIMTAAHCFFEDNTNLNVLIYNKYYECFTKDVHVKPHEDYRQLPNGIPINDIALMRLKYDIDLEKYHIRISQIIKRVEDVAGREAVMIISNDVGMTMELRKVRLNVIGTSRCNELCKNTKISSKFHICVYNNKTNATTRPGDSGGPLLLGNSQIGVSSFLCNKAIHISVFTRGSEYYEWICDIIDKEDGFNEVCAERSFPSSTSPRAIVTFIRAIIKEAYPEGSFDEYSSLWVIVTRIIKEAFPVPKRSILDSLSLWRIIDIISNVAMIVFAFFWLRRNRTIIDA</sequence>
<evidence type="ECO:0000256" key="9">
    <source>
        <dbReference type="ARBA" id="ARBA00038868"/>
    </source>
</evidence>
<dbReference type="Proteomes" id="UP001152888">
    <property type="component" value="Unassembled WGS sequence"/>
</dbReference>
<evidence type="ECO:0000256" key="4">
    <source>
        <dbReference type="ARBA" id="ARBA00022801"/>
    </source>
</evidence>
<keyword evidence="5 10" id="KW-0720">Serine protease</keyword>
<dbReference type="GO" id="GO:0004252">
    <property type="term" value="F:serine-type endopeptidase activity"/>
    <property type="evidence" value="ECO:0007669"/>
    <property type="project" value="InterPro"/>
</dbReference>
<gene>
    <name evidence="13" type="ORF">ACAOBT_LOCUS1565</name>
</gene>
<evidence type="ECO:0000259" key="12">
    <source>
        <dbReference type="PROSITE" id="PS50240"/>
    </source>
</evidence>
<dbReference type="InterPro" id="IPR001254">
    <property type="entry name" value="Trypsin_dom"/>
</dbReference>
<evidence type="ECO:0000256" key="10">
    <source>
        <dbReference type="RuleBase" id="RU363034"/>
    </source>
</evidence>
<keyword evidence="14" id="KW-1185">Reference proteome</keyword>
<dbReference type="InterPro" id="IPR033116">
    <property type="entry name" value="TRYPSIN_SER"/>
</dbReference>
<dbReference type="PANTHER" id="PTHR24276:SF97">
    <property type="entry name" value="GH13245P2-RELATED"/>
    <property type="match status" value="1"/>
</dbReference>
<protein>
    <recommendedName>
        <fullName evidence="9">trypsin</fullName>
        <ecNumber evidence="9">3.4.21.4</ecNumber>
    </recommendedName>
</protein>
<dbReference type="InterPro" id="IPR018114">
    <property type="entry name" value="TRYPSIN_HIS"/>
</dbReference>
<keyword evidence="6" id="KW-0865">Zymogen</keyword>
<evidence type="ECO:0000256" key="11">
    <source>
        <dbReference type="SAM" id="Phobius"/>
    </source>
</evidence>
<keyword evidence="4 10" id="KW-0378">Hydrolase</keyword>
<name>A0A9P0JNB5_ACAOB</name>